<evidence type="ECO:0000313" key="4">
    <source>
        <dbReference type="Proteomes" id="UP000010866"/>
    </source>
</evidence>
<keyword evidence="4" id="KW-1185">Reference proteome</keyword>
<proteinExistence type="predicted"/>
<gene>
    <name evidence="3" type="ordered locus">Metho_1649</name>
</gene>
<feature type="transmembrane region" description="Helical" evidence="1">
    <location>
        <begin position="39"/>
        <end position="57"/>
    </location>
</feature>
<evidence type="ECO:0000313" key="3">
    <source>
        <dbReference type="EMBL" id="AGB49842.1"/>
    </source>
</evidence>
<keyword evidence="1" id="KW-0812">Transmembrane</keyword>
<feature type="transmembrane region" description="Helical" evidence="1">
    <location>
        <begin position="12"/>
        <end position="33"/>
    </location>
</feature>
<dbReference type="OrthoDB" id="134799at2157"/>
<dbReference type="HOGENOM" id="CLU_176022_0_0_2"/>
<keyword evidence="1" id="KW-0472">Membrane</keyword>
<organism evidence="3 4">
    <name type="scientific">Methanomethylovorans hollandica (strain DSM 15978 / NBRC 107637 / DMS1)</name>
    <dbReference type="NCBI Taxonomy" id="867904"/>
    <lineage>
        <taxon>Archaea</taxon>
        <taxon>Methanobacteriati</taxon>
        <taxon>Methanobacteriota</taxon>
        <taxon>Stenosarchaea group</taxon>
        <taxon>Methanomicrobia</taxon>
        <taxon>Methanosarcinales</taxon>
        <taxon>Methanosarcinaceae</taxon>
        <taxon>Methanomethylovorans</taxon>
    </lineage>
</organism>
<protein>
    <recommendedName>
        <fullName evidence="2">Inner membrane protein YgaP-like transmembrane domain-containing protein</fullName>
    </recommendedName>
</protein>
<accession>L0KWN4</accession>
<dbReference type="GeneID" id="14406162"/>
<dbReference type="RefSeq" id="WP_015325007.1">
    <property type="nucleotide sequence ID" value="NC_019977.1"/>
</dbReference>
<evidence type="ECO:0000259" key="2">
    <source>
        <dbReference type="Pfam" id="PF11127"/>
    </source>
</evidence>
<dbReference type="Pfam" id="PF11127">
    <property type="entry name" value="YgaP-like_TM"/>
    <property type="match status" value="1"/>
</dbReference>
<feature type="domain" description="Inner membrane protein YgaP-like transmembrane" evidence="2">
    <location>
        <begin position="10"/>
        <end position="74"/>
    </location>
</feature>
<dbReference type="AlphaFoldDB" id="L0KWN4"/>
<sequence>MKLKDTLTRENVGGYDLLLRALLGSIAIVILAMDLVEPGLWKWITALVAFTGLFTGMTRHCTPYVLMGFSTAEKKN</sequence>
<dbReference type="EMBL" id="CP003362">
    <property type="protein sequence ID" value="AGB49842.1"/>
    <property type="molecule type" value="Genomic_DNA"/>
</dbReference>
<keyword evidence="1" id="KW-1133">Transmembrane helix</keyword>
<reference evidence="4" key="1">
    <citation type="submission" date="2012-02" db="EMBL/GenBank/DDBJ databases">
        <title>Complete sequence of chromosome of Methanomethylovorans hollandica DSM 15978.</title>
        <authorList>
            <person name="Lucas S."/>
            <person name="Copeland A."/>
            <person name="Lapidus A."/>
            <person name="Glavina del Rio T."/>
            <person name="Dalin E."/>
            <person name="Tice H."/>
            <person name="Bruce D."/>
            <person name="Goodwin L."/>
            <person name="Pitluck S."/>
            <person name="Peters L."/>
            <person name="Mikhailova N."/>
            <person name="Held B."/>
            <person name="Kyrpides N."/>
            <person name="Mavromatis K."/>
            <person name="Ivanova N."/>
            <person name="Brettin T."/>
            <person name="Detter J.C."/>
            <person name="Han C."/>
            <person name="Larimer F."/>
            <person name="Land M."/>
            <person name="Hauser L."/>
            <person name="Markowitz V."/>
            <person name="Cheng J.-F."/>
            <person name="Hugenholtz P."/>
            <person name="Woyke T."/>
            <person name="Wu D."/>
            <person name="Spring S."/>
            <person name="Schroeder M."/>
            <person name="Brambilla E."/>
            <person name="Klenk H.-P."/>
            <person name="Eisen J.A."/>
        </authorList>
    </citation>
    <scope>NUCLEOTIDE SEQUENCE [LARGE SCALE GENOMIC DNA]</scope>
    <source>
        <strain evidence="4">DSM 15978 / NBRC 107637 / DMS1</strain>
    </source>
</reference>
<dbReference type="KEGG" id="mhz:Metho_1649"/>
<name>L0KWN4_METHD</name>
<evidence type="ECO:0000256" key="1">
    <source>
        <dbReference type="SAM" id="Phobius"/>
    </source>
</evidence>
<dbReference type="InterPro" id="IPR021309">
    <property type="entry name" value="YgaP-like_TM"/>
</dbReference>
<dbReference type="Proteomes" id="UP000010866">
    <property type="component" value="Chromosome"/>
</dbReference>